<evidence type="ECO:0000256" key="1">
    <source>
        <dbReference type="SAM" id="SignalP"/>
    </source>
</evidence>
<dbReference type="EMBL" id="JAPMUA010000003">
    <property type="protein sequence ID" value="MDG3586139.1"/>
    <property type="molecule type" value="Genomic_DNA"/>
</dbReference>
<gene>
    <name evidence="2" type="ORF">OSR52_09685</name>
</gene>
<name>A0ABT6FS94_9FLAO</name>
<protein>
    <submittedName>
        <fullName evidence="2">DUF4625 domain-containing protein</fullName>
    </submittedName>
</protein>
<dbReference type="InterPro" id="IPR027829">
    <property type="entry name" value="DUF4625"/>
</dbReference>
<dbReference type="PROSITE" id="PS51257">
    <property type="entry name" value="PROKAR_LIPOPROTEIN"/>
    <property type="match status" value="1"/>
</dbReference>
<organism evidence="2 3">
    <name type="scientific">Galbibacter pacificus</name>
    <dbReference type="NCBI Taxonomy" id="2996052"/>
    <lineage>
        <taxon>Bacteria</taxon>
        <taxon>Pseudomonadati</taxon>
        <taxon>Bacteroidota</taxon>
        <taxon>Flavobacteriia</taxon>
        <taxon>Flavobacteriales</taxon>
        <taxon>Flavobacteriaceae</taxon>
        <taxon>Galbibacter</taxon>
    </lineage>
</organism>
<feature type="chain" id="PRO_5046076264" evidence="1">
    <location>
        <begin position="28"/>
        <end position="318"/>
    </location>
</feature>
<evidence type="ECO:0000313" key="2">
    <source>
        <dbReference type="EMBL" id="MDG3586139.1"/>
    </source>
</evidence>
<dbReference type="Pfam" id="PF15418">
    <property type="entry name" value="DUF4625"/>
    <property type="match status" value="1"/>
</dbReference>
<keyword evidence="1" id="KW-0732">Signal</keyword>
<feature type="signal peptide" evidence="1">
    <location>
        <begin position="1"/>
        <end position="27"/>
    </location>
</feature>
<dbReference type="RefSeq" id="WP_277899949.1">
    <property type="nucleotide sequence ID" value="NZ_JAPMUA010000003.1"/>
</dbReference>
<comment type="caution">
    <text evidence="2">The sequence shown here is derived from an EMBL/GenBank/DDBJ whole genome shotgun (WGS) entry which is preliminary data.</text>
</comment>
<proteinExistence type="predicted"/>
<sequence>MKIFSYKRSTCSLLTAFLATLLLVSCSQDDDQTIVEPPKPTIENIEIGSGNDGVGVIGRDFHFEMDAVAGDLLETVQVKIWPQSGETYSHDWDFETTWDDYQGLKNTNVHKHFDIPEDAAEGVYDFIITVNDQNGAKVEEIKEVELVDPANLPVDPLLYLWTMDTDQGDSHYVNELLESPENVEFSKNEVLNSMVFIQNVKGDGQVYLLLVKKSLNYFPETVEDIDFSKVIVYDVFQHENEEDVYTFSNVIFGENGVQERPAPDFTIGASMDNNVPQPNSITNGKAWETGAYYFGVVYTNFTHNISLHYYFELNIDGF</sequence>
<accession>A0ABT6FS94</accession>
<evidence type="ECO:0000313" key="3">
    <source>
        <dbReference type="Proteomes" id="UP001153642"/>
    </source>
</evidence>
<reference evidence="2" key="1">
    <citation type="submission" date="2022-11" db="EMBL/GenBank/DDBJ databases">
        <title>High-quality draft genome sequence of Galbibacter sp. strain CMA-7.</title>
        <authorList>
            <person name="Wei L."/>
            <person name="Dong C."/>
            <person name="Shao Z."/>
        </authorList>
    </citation>
    <scope>NUCLEOTIDE SEQUENCE</scope>
    <source>
        <strain evidence="2">CMA-7</strain>
    </source>
</reference>
<keyword evidence="3" id="KW-1185">Reference proteome</keyword>
<dbReference type="Proteomes" id="UP001153642">
    <property type="component" value="Unassembled WGS sequence"/>
</dbReference>